<comment type="catalytic activity">
    <reaction evidence="11">
        <text>L-threonyl-[protein] + GDP-beta-L-fucose = 3-O-(alpha-L-fucosyl)-L-threonyl-[protein] + GDP + H(+)</text>
        <dbReference type="Rhea" id="RHEA:70491"/>
        <dbReference type="Rhea" id="RHEA-COMP:11060"/>
        <dbReference type="Rhea" id="RHEA-COMP:17915"/>
        <dbReference type="ChEBI" id="CHEBI:15378"/>
        <dbReference type="ChEBI" id="CHEBI:30013"/>
        <dbReference type="ChEBI" id="CHEBI:57273"/>
        <dbReference type="ChEBI" id="CHEBI:58189"/>
        <dbReference type="ChEBI" id="CHEBI:189631"/>
        <dbReference type="EC" id="2.4.1.221"/>
    </reaction>
    <physiologicalReaction direction="left-to-right" evidence="11">
        <dbReference type="Rhea" id="RHEA:70492"/>
    </physiologicalReaction>
</comment>
<dbReference type="CDD" id="cd11298">
    <property type="entry name" value="O-FucT-2"/>
    <property type="match status" value="1"/>
</dbReference>
<dbReference type="PANTHER" id="PTHR13398:SF0">
    <property type="entry name" value="GDP-FUCOSE PROTEIN O-FUCOSYLTRANSFERASE 2"/>
    <property type="match status" value="1"/>
</dbReference>
<keyword evidence="13" id="KW-0732">Signal</keyword>
<evidence type="ECO:0000256" key="9">
    <source>
        <dbReference type="ARBA" id="ARBA00026232"/>
    </source>
</evidence>
<evidence type="ECO:0000256" key="13">
    <source>
        <dbReference type="SAM" id="SignalP"/>
    </source>
</evidence>
<dbReference type="GO" id="GO:0005783">
    <property type="term" value="C:endoplasmic reticulum"/>
    <property type="evidence" value="ECO:0007669"/>
    <property type="project" value="UniProtKB-SubCell"/>
</dbReference>
<feature type="chain" id="PRO_5043630101" description="GDP-fucose protein O-fucosyltransferase 2" evidence="13">
    <location>
        <begin position="20"/>
        <end position="424"/>
    </location>
</feature>
<evidence type="ECO:0000256" key="4">
    <source>
        <dbReference type="ARBA" id="ARBA00022679"/>
    </source>
</evidence>
<dbReference type="GO" id="GO:0006004">
    <property type="term" value="P:fucose metabolic process"/>
    <property type="evidence" value="ECO:0007669"/>
    <property type="project" value="UniProtKB-KW"/>
</dbReference>
<keyword evidence="7" id="KW-0119">Carbohydrate metabolism</keyword>
<dbReference type="InterPro" id="IPR045130">
    <property type="entry name" value="OFUT2-like"/>
</dbReference>
<dbReference type="EC" id="2.4.1.221" evidence="3"/>
<comment type="caution">
    <text evidence="14">The sequence shown here is derived from an EMBL/GenBank/DDBJ whole genome shotgun (WGS) entry which is preliminary data.</text>
</comment>
<evidence type="ECO:0000256" key="2">
    <source>
        <dbReference type="ARBA" id="ARBA00004922"/>
    </source>
</evidence>
<dbReference type="EMBL" id="BTSX01000003">
    <property type="protein sequence ID" value="GMS89683.1"/>
    <property type="molecule type" value="Genomic_DNA"/>
</dbReference>
<dbReference type="Proteomes" id="UP001432027">
    <property type="component" value="Unassembled WGS sequence"/>
</dbReference>
<dbReference type="InterPro" id="IPR019378">
    <property type="entry name" value="GDP-Fuc_O-FucTrfase"/>
</dbReference>
<dbReference type="Gene3D" id="3.40.50.11350">
    <property type="match status" value="1"/>
</dbReference>
<comment type="similarity">
    <text evidence="8">Belongs to the glycosyltransferase 68 family.</text>
</comment>
<comment type="catalytic activity">
    <reaction evidence="12">
        <text>L-seryl-[protein] + GDP-beta-L-fucose = 3-O-(alpha-L-fucosyl)-L-seryl-[protein] + GDP + H(+)</text>
        <dbReference type="Rhea" id="RHEA:63644"/>
        <dbReference type="Rhea" id="RHEA-COMP:9863"/>
        <dbReference type="Rhea" id="RHEA-COMP:17914"/>
        <dbReference type="ChEBI" id="CHEBI:15378"/>
        <dbReference type="ChEBI" id="CHEBI:29999"/>
        <dbReference type="ChEBI" id="CHEBI:57273"/>
        <dbReference type="ChEBI" id="CHEBI:58189"/>
        <dbReference type="ChEBI" id="CHEBI:189632"/>
        <dbReference type="EC" id="2.4.1.221"/>
    </reaction>
    <physiologicalReaction direction="left-to-right" evidence="12">
        <dbReference type="Rhea" id="RHEA:63645"/>
    </physiologicalReaction>
</comment>
<dbReference type="AlphaFoldDB" id="A0AAV5TA55"/>
<organism evidence="14 15">
    <name type="scientific">Pristionchus entomophagus</name>
    <dbReference type="NCBI Taxonomy" id="358040"/>
    <lineage>
        <taxon>Eukaryota</taxon>
        <taxon>Metazoa</taxon>
        <taxon>Ecdysozoa</taxon>
        <taxon>Nematoda</taxon>
        <taxon>Chromadorea</taxon>
        <taxon>Rhabditida</taxon>
        <taxon>Rhabditina</taxon>
        <taxon>Diplogasteromorpha</taxon>
        <taxon>Diplogasteroidea</taxon>
        <taxon>Neodiplogasteridae</taxon>
        <taxon>Pristionchus</taxon>
    </lineage>
</organism>
<comment type="subcellular location">
    <subcellularLocation>
        <location evidence="1">Endoplasmic reticulum</location>
    </subcellularLocation>
</comment>
<keyword evidence="6" id="KW-0294">Fucose metabolism</keyword>
<comment type="pathway">
    <text evidence="2">Protein modification; protein glycosylation.</text>
</comment>
<evidence type="ECO:0000256" key="12">
    <source>
        <dbReference type="ARBA" id="ARBA00048647"/>
    </source>
</evidence>
<evidence type="ECO:0000256" key="5">
    <source>
        <dbReference type="ARBA" id="ARBA00022824"/>
    </source>
</evidence>
<protein>
    <recommendedName>
        <fullName evidence="9">GDP-fucose protein O-fucosyltransferase 2</fullName>
        <ecNumber evidence="3">2.4.1.221</ecNumber>
    </recommendedName>
    <alternativeName>
        <fullName evidence="10">Peptide-O-fucosyltransferase 2</fullName>
    </alternativeName>
</protein>
<evidence type="ECO:0000256" key="7">
    <source>
        <dbReference type="ARBA" id="ARBA00023277"/>
    </source>
</evidence>
<sequence>RMRLRYLLVVLLACVGSQAENNEDKTDTVSRLNTDQYSLPTDVSYILYDVNRGEGFNLRRDVHMRVAIAVKKMREKGVNAVLVLPPWGGLYHWRDRMTGVRWSELFDVPSLNSFVPSIEFDQFLKDAPSPIFDRVVYLQHFQEGWNGEYTMKSEKRPCMDGDQFYEKKDGLWKGWFYGLSDVRARELECVSFQGDADTFADLLAKNYTFQSIFVDRAETILHAEYCGVEYWRARRSMRYSKLLEARAERFIAEEINEEIDAQPLTERWEDEKASRLSKGGAYVCAHWRRRDFVTAYGTGLPSIKGTAKQMTALAKEYGVKKAFIATDADEEEIEELRKHLKITLYTFRPNPEEKLIDGASAIVEQIICSWARAFTGSYVSTFSFRIQEDREIRGFPLETTFRRMCADDVKMHGCEQPAKWKIIY</sequence>
<feature type="non-terminal residue" evidence="14">
    <location>
        <position position="1"/>
    </location>
</feature>
<evidence type="ECO:0000256" key="6">
    <source>
        <dbReference type="ARBA" id="ARBA00023253"/>
    </source>
</evidence>
<evidence type="ECO:0000256" key="1">
    <source>
        <dbReference type="ARBA" id="ARBA00004240"/>
    </source>
</evidence>
<gene>
    <name evidence="14" type="ORF">PENTCL1PPCAC_11858</name>
</gene>
<evidence type="ECO:0000256" key="11">
    <source>
        <dbReference type="ARBA" id="ARBA00047273"/>
    </source>
</evidence>
<reference evidence="14" key="1">
    <citation type="submission" date="2023-10" db="EMBL/GenBank/DDBJ databases">
        <title>Genome assembly of Pristionchus species.</title>
        <authorList>
            <person name="Yoshida K."/>
            <person name="Sommer R.J."/>
        </authorList>
    </citation>
    <scope>NUCLEOTIDE SEQUENCE</scope>
    <source>
        <strain evidence="14">RS0144</strain>
    </source>
</reference>
<dbReference type="Gene3D" id="3.40.50.11340">
    <property type="match status" value="1"/>
</dbReference>
<name>A0AAV5TA55_9BILA</name>
<dbReference type="PANTHER" id="PTHR13398">
    <property type="entry name" value="GDP-FUCOSE PROTEIN O-FUCOSYLTRANSFERASE 2"/>
    <property type="match status" value="1"/>
</dbReference>
<evidence type="ECO:0000256" key="10">
    <source>
        <dbReference type="ARBA" id="ARBA00033083"/>
    </source>
</evidence>
<dbReference type="GO" id="GO:0046922">
    <property type="term" value="F:peptide-O-fucosyltransferase activity"/>
    <property type="evidence" value="ECO:0007669"/>
    <property type="project" value="UniProtKB-EC"/>
</dbReference>
<dbReference type="Pfam" id="PF10250">
    <property type="entry name" value="O-FucT"/>
    <property type="match status" value="1"/>
</dbReference>
<evidence type="ECO:0000313" key="14">
    <source>
        <dbReference type="EMBL" id="GMS89683.1"/>
    </source>
</evidence>
<keyword evidence="4" id="KW-0808">Transferase</keyword>
<feature type="signal peptide" evidence="13">
    <location>
        <begin position="1"/>
        <end position="19"/>
    </location>
</feature>
<keyword evidence="5" id="KW-0256">Endoplasmic reticulum</keyword>
<keyword evidence="15" id="KW-1185">Reference proteome</keyword>
<accession>A0AAV5TA55</accession>
<evidence type="ECO:0000256" key="3">
    <source>
        <dbReference type="ARBA" id="ARBA00012196"/>
    </source>
</evidence>
<evidence type="ECO:0000256" key="8">
    <source>
        <dbReference type="ARBA" id="ARBA00025803"/>
    </source>
</evidence>
<evidence type="ECO:0000313" key="15">
    <source>
        <dbReference type="Proteomes" id="UP001432027"/>
    </source>
</evidence>
<proteinExistence type="inferred from homology"/>